<keyword evidence="1" id="KW-0472">Membrane</keyword>
<keyword evidence="1" id="KW-0812">Transmembrane</keyword>
<evidence type="ECO:0008006" key="4">
    <source>
        <dbReference type="Google" id="ProtNLM"/>
    </source>
</evidence>
<sequence>MMKYQGNPSFAKGCLWGTALSLLLWAAIFTVAIALR</sequence>
<dbReference type="Proteomes" id="UP001185028">
    <property type="component" value="Unassembled WGS sequence"/>
</dbReference>
<protein>
    <recommendedName>
        <fullName evidence="4">YmiA family membrane protein</fullName>
    </recommendedName>
</protein>
<feature type="transmembrane region" description="Helical" evidence="1">
    <location>
        <begin position="15"/>
        <end position="35"/>
    </location>
</feature>
<comment type="caution">
    <text evidence="2">The sequence shown here is derived from an EMBL/GenBank/DDBJ whole genome shotgun (WGS) entry which is preliminary data.</text>
</comment>
<keyword evidence="1" id="KW-1133">Transmembrane helix</keyword>
<reference evidence="2 3" key="1">
    <citation type="submission" date="2023-07" db="EMBL/GenBank/DDBJ databases">
        <title>Genomic Encyclopedia of Type Strains, Phase IV (KMG-IV): sequencing the most valuable type-strain genomes for metagenomic binning, comparative biology and taxonomic classification.</title>
        <authorList>
            <person name="Goeker M."/>
        </authorList>
    </citation>
    <scope>NUCLEOTIDE SEQUENCE [LARGE SCALE GENOMIC DNA]</scope>
    <source>
        <strain evidence="2 3">DSM 22170</strain>
    </source>
</reference>
<evidence type="ECO:0000256" key="1">
    <source>
        <dbReference type="SAM" id="Phobius"/>
    </source>
</evidence>
<accession>A0ABU1J3D2</accession>
<proteinExistence type="predicted"/>
<dbReference type="EMBL" id="JAVDQH010000019">
    <property type="protein sequence ID" value="MDR6245914.1"/>
    <property type="molecule type" value="Genomic_DNA"/>
</dbReference>
<name>A0ABU1J3D2_9BACL</name>
<evidence type="ECO:0000313" key="3">
    <source>
        <dbReference type="Proteomes" id="UP001185028"/>
    </source>
</evidence>
<keyword evidence="3" id="KW-1185">Reference proteome</keyword>
<organism evidence="2 3">
    <name type="scientific">Paenibacillus hunanensis</name>
    <dbReference type="NCBI Taxonomy" id="539262"/>
    <lineage>
        <taxon>Bacteria</taxon>
        <taxon>Bacillati</taxon>
        <taxon>Bacillota</taxon>
        <taxon>Bacilli</taxon>
        <taxon>Bacillales</taxon>
        <taxon>Paenibacillaceae</taxon>
        <taxon>Paenibacillus</taxon>
    </lineage>
</organism>
<evidence type="ECO:0000313" key="2">
    <source>
        <dbReference type="EMBL" id="MDR6245914.1"/>
    </source>
</evidence>
<gene>
    <name evidence="2" type="ORF">JOC58_003830</name>
</gene>